<keyword evidence="4 7" id="KW-0472">Membrane</keyword>
<feature type="site" description="Important for catalytic activity" evidence="7">
    <location>
        <position position="364"/>
    </location>
</feature>
<dbReference type="Proteomes" id="UP000325516">
    <property type="component" value="Chromosome"/>
</dbReference>
<keyword evidence="5 7" id="KW-0456">Lyase</keyword>
<accession>A0A5J6L411</accession>
<evidence type="ECO:0000256" key="5">
    <source>
        <dbReference type="ARBA" id="ARBA00023239"/>
    </source>
</evidence>
<evidence type="ECO:0000256" key="3">
    <source>
        <dbReference type="ARBA" id="ARBA00022989"/>
    </source>
</evidence>
<reference evidence="10" key="1">
    <citation type="submission" date="2019-09" db="EMBL/GenBank/DDBJ databases">
        <title>Mumia zhuanghuii sp. nov. isolated from the intestinal contents of plateau pika (Ochotona curzoniae) in the Qinghai-Tibet plateau of China.</title>
        <authorList>
            <person name="Tian Z."/>
        </authorList>
    </citation>
    <scope>NUCLEOTIDE SEQUENCE [LARGE SCALE GENOMIC DNA]</scope>
    <source>
        <strain evidence="10">L-031</strain>
    </source>
</reference>
<feature type="compositionally biased region" description="Basic and acidic residues" evidence="8">
    <location>
        <begin position="33"/>
        <end position="56"/>
    </location>
</feature>
<dbReference type="EC" id="4.2.2.29" evidence="7"/>
<evidence type="ECO:0000256" key="8">
    <source>
        <dbReference type="SAM" id="MobiDB-lite"/>
    </source>
</evidence>
<keyword evidence="2 7" id="KW-0812">Transmembrane</keyword>
<dbReference type="KEGG" id="mlz:F6J85_08440"/>
<keyword evidence="10" id="KW-1185">Reference proteome</keyword>
<evidence type="ECO:0000256" key="4">
    <source>
        <dbReference type="ARBA" id="ARBA00023136"/>
    </source>
</evidence>
<comment type="similarity">
    <text evidence="7">Belongs to the transglycosylase MltG family.</text>
</comment>
<dbReference type="PANTHER" id="PTHR30518">
    <property type="entry name" value="ENDOLYTIC MUREIN TRANSGLYCOSYLASE"/>
    <property type="match status" value="1"/>
</dbReference>
<dbReference type="GO" id="GO:0008932">
    <property type="term" value="F:lytic endotransglycosylase activity"/>
    <property type="evidence" value="ECO:0007669"/>
    <property type="project" value="UniProtKB-UniRule"/>
</dbReference>
<dbReference type="InterPro" id="IPR003770">
    <property type="entry name" value="MLTG-like"/>
</dbReference>
<feature type="region of interest" description="Disordered" evidence="8">
    <location>
        <begin position="1"/>
        <end position="84"/>
    </location>
</feature>
<evidence type="ECO:0000313" key="9">
    <source>
        <dbReference type="EMBL" id="QEW03131.1"/>
    </source>
</evidence>
<dbReference type="PANTHER" id="PTHR30518:SF2">
    <property type="entry name" value="ENDOLYTIC MUREIN TRANSGLYCOSYLASE"/>
    <property type="match status" value="1"/>
</dbReference>
<gene>
    <name evidence="7 9" type="primary">mltG</name>
    <name evidence="9" type="ORF">F6J85_08440</name>
</gene>
<comment type="catalytic activity">
    <reaction evidence="7">
        <text>a peptidoglycan chain = a peptidoglycan chain with N-acetyl-1,6-anhydromuramyl-[peptide] at the reducing end + a peptidoglycan chain with N-acetylglucosamine at the non-reducing end.</text>
        <dbReference type="EC" id="4.2.2.29"/>
    </reaction>
</comment>
<dbReference type="Pfam" id="PF02618">
    <property type="entry name" value="YceG"/>
    <property type="match status" value="1"/>
</dbReference>
<keyword evidence="3 7" id="KW-1133">Transmembrane helix</keyword>
<name>A0A5J6L411_9MICO</name>
<evidence type="ECO:0000256" key="7">
    <source>
        <dbReference type="HAMAP-Rule" id="MF_02065"/>
    </source>
</evidence>
<dbReference type="GO" id="GO:0009252">
    <property type="term" value="P:peptidoglycan biosynthetic process"/>
    <property type="evidence" value="ECO:0007669"/>
    <property type="project" value="UniProtKB-UniRule"/>
</dbReference>
<dbReference type="GO" id="GO:0071555">
    <property type="term" value="P:cell wall organization"/>
    <property type="evidence" value="ECO:0007669"/>
    <property type="project" value="UniProtKB-KW"/>
</dbReference>
<dbReference type="RefSeq" id="WP_150924615.1">
    <property type="nucleotide sequence ID" value="NZ_CP044232.1"/>
</dbReference>
<evidence type="ECO:0000256" key="6">
    <source>
        <dbReference type="ARBA" id="ARBA00023316"/>
    </source>
</evidence>
<feature type="region of interest" description="Disordered" evidence="8">
    <location>
        <begin position="118"/>
        <end position="138"/>
    </location>
</feature>
<evidence type="ECO:0000256" key="1">
    <source>
        <dbReference type="ARBA" id="ARBA00022475"/>
    </source>
</evidence>
<keyword evidence="1 7" id="KW-1003">Cell membrane</keyword>
<dbReference type="Gene3D" id="3.30.1490.480">
    <property type="entry name" value="Endolytic murein transglycosylase"/>
    <property type="match status" value="1"/>
</dbReference>
<organism evidence="9 10">
    <name type="scientific">Microbacterium lushaniae</name>
    <dbReference type="NCBI Taxonomy" id="2614639"/>
    <lineage>
        <taxon>Bacteria</taxon>
        <taxon>Bacillati</taxon>
        <taxon>Actinomycetota</taxon>
        <taxon>Actinomycetes</taxon>
        <taxon>Micrococcales</taxon>
        <taxon>Microbacteriaceae</taxon>
        <taxon>Microbacterium</taxon>
    </lineage>
</organism>
<dbReference type="EMBL" id="CP044232">
    <property type="protein sequence ID" value="QEW03131.1"/>
    <property type="molecule type" value="Genomic_DNA"/>
</dbReference>
<dbReference type="AlphaFoldDB" id="A0A5J6L411"/>
<comment type="subcellular location">
    <subcellularLocation>
        <location evidence="7">Cell membrane</location>
        <topology evidence="7">Single-pass membrane protein</topology>
    </subcellularLocation>
</comment>
<dbReference type="NCBIfam" id="TIGR00247">
    <property type="entry name" value="endolytic transglycosylase MltG"/>
    <property type="match status" value="1"/>
</dbReference>
<protein>
    <recommendedName>
        <fullName evidence="7">Endolytic murein transglycosylase</fullName>
        <ecNumber evidence="7">4.2.2.29</ecNumber>
    </recommendedName>
    <alternativeName>
        <fullName evidence="7">Peptidoglycan lytic transglycosylase</fullName>
    </alternativeName>
    <alternativeName>
        <fullName evidence="7">Peptidoglycan polymerization terminase</fullName>
    </alternativeName>
</protein>
<keyword evidence="6 7" id="KW-0961">Cell wall biogenesis/degradation</keyword>
<sequence>MPDTSSGFDDPFPDLYGKLPDPHRRGNAGDSTPRSRREARAAQRGRNDAPAARDDGTGETLGGEDTAAHGPARTAGRAPEDGPVPVAAREREFVGASSAARPAGGGRPAAAATLDDLFSGDESTRDLGAPPPRPSRKRRRTAGWIALAIVLALVGGVAAGGLWVWNTYEDGIRSFMGWEEPNDYEPGLAHGETTITIASGDTGGPVSQKLFDAGVTKTPEALYDYMIDNSVAFTFQPGVYRLQLQMNAAAVLEKLADPASRMENTAQLREGLTAEQSLTTLSEQLEMPLEELQAAAADPSAYGVPSDSLEGWLFPATYTFDPAATPSDVIARLVSRTVESLDQAGVPEADRQRVLTVASIVEREGRPDDFAKVSRVIQNRLDQGMKLQMDSTAQYGYGELHAGSASTSDEAQFDDNPWNTYVIDGLPAGPIANPGDAAIEAAMHPADGPWLFFVTVNLDTGETVFTSTADEHEAARQQWISWCKDNPGKGC</sequence>
<dbReference type="HAMAP" id="MF_02065">
    <property type="entry name" value="MltG"/>
    <property type="match status" value="1"/>
</dbReference>
<evidence type="ECO:0000313" key="10">
    <source>
        <dbReference type="Proteomes" id="UP000325516"/>
    </source>
</evidence>
<dbReference type="CDD" id="cd08010">
    <property type="entry name" value="MltG_like"/>
    <property type="match status" value="1"/>
</dbReference>
<evidence type="ECO:0000256" key="2">
    <source>
        <dbReference type="ARBA" id="ARBA00022692"/>
    </source>
</evidence>
<feature type="transmembrane region" description="Helical" evidence="7">
    <location>
        <begin position="142"/>
        <end position="165"/>
    </location>
</feature>
<comment type="function">
    <text evidence="7">Functions as a peptidoglycan terminase that cleaves nascent peptidoglycan strands endolytically to terminate their elongation.</text>
</comment>
<dbReference type="GO" id="GO:0005886">
    <property type="term" value="C:plasma membrane"/>
    <property type="evidence" value="ECO:0007669"/>
    <property type="project" value="UniProtKB-SubCell"/>
</dbReference>
<proteinExistence type="inferred from homology"/>